<evidence type="ECO:0000313" key="2">
    <source>
        <dbReference type="Proteomes" id="UP000887561"/>
    </source>
</evidence>
<dbReference type="Gene3D" id="3.10.110.10">
    <property type="entry name" value="Ubiquitin Conjugating Enzyme"/>
    <property type="match status" value="2"/>
</dbReference>
<evidence type="ECO:0000313" key="3">
    <source>
        <dbReference type="WBParaSite" id="scaffold1699_cov236.g3482"/>
    </source>
</evidence>
<dbReference type="InterPro" id="IPR050113">
    <property type="entry name" value="Ub_conjugating_enzyme"/>
</dbReference>
<dbReference type="PROSITE" id="PS50127">
    <property type="entry name" value="UBC_2"/>
    <property type="match status" value="1"/>
</dbReference>
<proteinExistence type="predicted"/>
<dbReference type="SUPFAM" id="SSF54495">
    <property type="entry name" value="UBC-like"/>
    <property type="match status" value="1"/>
</dbReference>
<dbReference type="InterPro" id="IPR016135">
    <property type="entry name" value="UBQ-conjugating_enzyme/RWD"/>
</dbReference>
<dbReference type="Proteomes" id="UP000887561">
    <property type="component" value="Unplaced"/>
</dbReference>
<dbReference type="InterPro" id="IPR000608">
    <property type="entry name" value="UBC"/>
</dbReference>
<accession>A0A915LQS7</accession>
<organism evidence="2 3">
    <name type="scientific">Meloidogyne javanica</name>
    <name type="common">Root-knot nematode worm</name>
    <dbReference type="NCBI Taxonomy" id="6303"/>
    <lineage>
        <taxon>Eukaryota</taxon>
        <taxon>Metazoa</taxon>
        <taxon>Ecdysozoa</taxon>
        <taxon>Nematoda</taxon>
        <taxon>Chromadorea</taxon>
        <taxon>Rhabditida</taxon>
        <taxon>Tylenchina</taxon>
        <taxon>Tylenchomorpha</taxon>
        <taxon>Tylenchoidea</taxon>
        <taxon>Meloidogynidae</taxon>
        <taxon>Meloidogyninae</taxon>
        <taxon>Meloidogyne</taxon>
        <taxon>Meloidogyne incognita group</taxon>
    </lineage>
</organism>
<protein>
    <submittedName>
        <fullName evidence="3">UBC core domain-containing protein</fullName>
    </submittedName>
</protein>
<dbReference type="AlphaFoldDB" id="A0A915LQS7"/>
<keyword evidence="2" id="KW-1185">Reference proteome</keyword>
<dbReference type="PANTHER" id="PTHR24067">
    <property type="entry name" value="UBIQUITIN-CONJUGATING ENZYME E2"/>
    <property type="match status" value="1"/>
</dbReference>
<dbReference type="Pfam" id="PF00179">
    <property type="entry name" value="UQ_con"/>
    <property type="match status" value="1"/>
</dbReference>
<name>A0A915LQS7_MELJA</name>
<evidence type="ECO:0000259" key="1">
    <source>
        <dbReference type="PROSITE" id="PS50127"/>
    </source>
</evidence>
<dbReference type="GO" id="GO:0032446">
    <property type="term" value="P:protein modification by small protein conjugation"/>
    <property type="evidence" value="ECO:0007669"/>
    <property type="project" value="UniProtKB-ARBA"/>
</dbReference>
<dbReference type="SMART" id="SM00212">
    <property type="entry name" value="UBCc"/>
    <property type="match status" value="1"/>
</dbReference>
<sequence>MALPRRIAKETQRLLQDPVPGISAIPDEANARYFHVIIAGPDSSPFADKWSPALQIRTVLLSIQALLSAPNPDDPLAADVAEQWKNNEVEAIHTAQQWTKLYANGSNSCMPGYENERARLRQYLGIEWRPRGDQLLLVGDKKRQEQTAILISHPIKCQNTTGKLTFTFWVYNGARLEVIMLEQRDEPHIDCGTVHINTECTAILPPLDHPFHIGLRAYDMRNTEGSFVLLDNLFYEAEFCRVSIDFGPDFHSERLISSSTKGEPVDKPSSLSCTEFDENCRWRNMGYGEHGIWRRAIGILPPLILFNETGTDIQPNLPAAFLYIEEQTDTSHTNIISSKDLHDASTLELSDTTKAFRMLASDPIKCPGSTNIILQFRIWSTKGIKLNLCLFERHSMQQIEGKCQQVPVGTSPAIVQQQFQTPPQNTEFMFVFQVQNVNNDFDNFVLLDDIEMVTDHSSAYCGQLGADIAAHKGWLSDGGMFTAQMLNTLLNRPIHSAKDLTCDFSKRALNCQWANLEKLNDGMSQWEIGILSSAKNTKTSEDILIPVGDVALARLDSHNKSAILLSERILCTLPSITNTNGNSGTLSFRSWGSGNGIKLNVCIIRADSLEVLDCQNVGGNDGERKLTEEGDEGEICPSLNNIAFGVKNSLRGSSGGFTHKGERIVSQQNRAFNDAEKPQDFHEIPDENVCRLLKCDFERDGSMCLYTSSRVAASVSMFRAYNNSAFTVLFTRSKVAILESPIFHLNTPARLHFDYFVSKGPAKLHFCQDSVMRDLSSCFIISAEGETFGWKHDFIEVLPTDRKLYLIARLDGRGRANVQIDNLELTDIMDHSIC</sequence>
<dbReference type="WBParaSite" id="scaffold1699_cov236.g3482">
    <property type="protein sequence ID" value="scaffold1699_cov236.g3482"/>
    <property type="gene ID" value="scaffold1699_cov236.g3482"/>
</dbReference>
<feature type="domain" description="UBC core" evidence="1">
    <location>
        <begin position="1"/>
        <end position="104"/>
    </location>
</feature>
<reference evidence="3" key="1">
    <citation type="submission" date="2022-11" db="UniProtKB">
        <authorList>
            <consortium name="WormBaseParasite"/>
        </authorList>
    </citation>
    <scope>IDENTIFICATION</scope>
</reference>